<dbReference type="EMBL" id="BPLR01008575">
    <property type="protein sequence ID" value="GIY25790.1"/>
    <property type="molecule type" value="Genomic_DNA"/>
</dbReference>
<gene>
    <name evidence="1" type="ORF">CEXT_64491</name>
</gene>
<dbReference type="AlphaFoldDB" id="A0AAV4RZS2"/>
<sequence>MASLTDSNYRHSRRINGCIRLMPFSLFKTLHSHNPPPPPLLPSTNSNIYSAVLSLQEGLSIRLRTPDDFYDPRGS</sequence>
<keyword evidence="2" id="KW-1185">Reference proteome</keyword>
<protein>
    <submittedName>
        <fullName evidence="1">Uncharacterized protein</fullName>
    </submittedName>
</protein>
<evidence type="ECO:0000313" key="2">
    <source>
        <dbReference type="Proteomes" id="UP001054945"/>
    </source>
</evidence>
<proteinExistence type="predicted"/>
<comment type="caution">
    <text evidence="1">The sequence shown here is derived from an EMBL/GenBank/DDBJ whole genome shotgun (WGS) entry which is preliminary data.</text>
</comment>
<organism evidence="1 2">
    <name type="scientific">Caerostris extrusa</name>
    <name type="common">Bark spider</name>
    <name type="synonym">Caerostris bankana</name>
    <dbReference type="NCBI Taxonomy" id="172846"/>
    <lineage>
        <taxon>Eukaryota</taxon>
        <taxon>Metazoa</taxon>
        <taxon>Ecdysozoa</taxon>
        <taxon>Arthropoda</taxon>
        <taxon>Chelicerata</taxon>
        <taxon>Arachnida</taxon>
        <taxon>Araneae</taxon>
        <taxon>Araneomorphae</taxon>
        <taxon>Entelegynae</taxon>
        <taxon>Araneoidea</taxon>
        <taxon>Araneidae</taxon>
        <taxon>Caerostris</taxon>
    </lineage>
</organism>
<evidence type="ECO:0000313" key="1">
    <source>
        <dbReference type="EMBL" id="GIY25790.1"/>
    </source>
</evidence>
<reference evidence="1 2" key="1">
    <citation type="submission" date="2021-06" db="EMBL/GenBank/DDBJ databases">
        <title>Caerostris extrusa draft genome.</title>
        <authorList>
            <person name="Kono N."/>
            <person name="Arakawa K."/>
        </authorList>
    </citation>
    <scope>NUCLEOTIDE SEQUENCE [LARGE SCALE GENOMIC DNA]</scope>
</reference>
<dbReference type="Proteomes" id="UP001054945">
    <property type="component" value="Unassembled WGS sequence"/>
</dbReference>
<accession>A0AAV4RZS2</accession>
<name>A0AAV4RZS2_CAEEX</name>